<keyword evidence="2" id="KW-1185">Reference proteome</keyword>
<name>A0AAN9YN44_9PEZI</name>
<protein>
    <submittedName>
        <fullName evidence="1">Uncharacterized protein</fullName>
    </submittedName>
</protein>
<organism evidence="1 2">
    <name type="scientific">Diatrype stigma</name>
    <dbReference type="NCBI Taxonomy" id="117547"/>
    <lineage>
        <taxon>Eukaryota</taxon>
        <taxon>Fungi</taxon>
        <taxon>Dikarya</taxon>
        <taxon>Ascomycota</taxon>
        <taxon>Pezizomycotina</taxon>
        <taxon>Sordariomycetes</taxon>
        <taxon>Xylariomycetidae</taxon>
        <taxon>Xylariales</taxon>
        <taxon>Diatrypaceae</taxon>
        <taxon>Diatrype</taxon>
    </lineage>
</organism>
<proteinExistence type="predicted"/>
<evidence type="ECO:0000313" key="1">
    <source>
        <dbReference type="EMBL" id="KAK7750231.1"/>
    </source>
</evidence>
<gene>
    <name evidence="1" type="ORF">SLS62_007861</name>
</gene>
<dbReference type="Proteomes" id="UP001320420">
    <property type="component" value="Unassembled WGS sequence"/>
</dbReference>
<accession>A0AAN9YN44</accession>
<reference evidence="1 2" key="1">
    <citation type="submission" date="2024-02" db="EMBL/GenBank/DDBJ databases">
        <title>De novo assembly and annotation of 12 fungi associated with fruit tree decline syndrome in Ontario, Canada.</title>
        <authorList>
            <person name="Sulman M."/>
            <person name="Ellouze W."/>
            <person name="Ilyukhin E."/>
        </authorList>
    </citation>
    <scope>NUCLEOTIDE SEQUENCE [LARGE SCALE GENOMIC DNA]</scope>
    <source>
        <strain evidence="1 2">M11/M66-122</strain>
    </source>
</reference>
<evidence type="ECO:0000313" key="2">
    <source>
        <dbReference type="Proteomes" id="UP001320420"/>
    </source>
</evidence>
<comment type="caution">
    <text evidence="1">The sequence shown here is derived from an EMBL/GenBank/DDBJ whole genome shotgun (WGS) entry which is preliminary data.</text>
</comment>
<sequence length="191" mass="21389">MDAVSFHKSLYLVDRVPDVTRCETSNATSASIAGRDEEPAKISQFGEWAIRTIQTAYSEWTKSAIQDVPALTGDLLVSCRADEMEEANRSGVWPQLIIKLYWQGSEDLMPELHTEMHAALWGAFKTRGRHPERPKRLALATFCGNDRTHSKIDVDDVLQEDVAGWVLDFSHAENQESALKGPGSYWKVVLA</sequence>
<dbReference type="EMBL" id="JAKJXP020000068">
    <property type="protein sequence ID" value="KAK7750231.1"/>
    <property type="molecule type" value="Genomic_DNA"/>
</dbReference>
<dbReference type="AlphaFoldDB" id="A0AAN9YN44"/>